<feature type="compositionally biased region" description="Low complexity" evidence="1">
    <location>
        <begin position="225"/>
        <end position="237"/>
    </location>
</feature>
<gene>
    <name evidence="2" type="ORF">ASPACDRAFT_79777</name>
</gene>
<dbReference type="OrthoDB" id="1162399at2759"/>
<feature type="compositionally biased region" description="Polar residues" evidence="1">
    <location>
        <begin position="423"/>
        <end position="438"/>
    </location>
</feature>
<feature type="region of interest" description="Disordered" evidence="1">
    <location>
        <begin position="303"/>
        <end position="399"/>
    </location>
</feature>
<dbReference type="VEuPathDB" id="FungiDB:ASPACDRAFT_79777"/>
<feature type="region of interest" description="Disordered" evidence="1">
    <location>
        <begin position="420"/>
        <end position="517"/>
    </location>
</feature>
<feature type="compositionally biased region" description="Basic and acidic residues" evidence="1">
    <location>
        <begin position="329"/>
        <end position="356"/>
    </location>
</feature>
<keyword evidence="3" id="KW-1185">Reference proteome</keyword>
<feature type="compositionally biased region" description="Basic and acidic residues" evidence="1">
    <location>
        <begin position="303"/>
        <end position="321"/>
    </location>
</feature>
<proteinExistence type="predicted"/>
<feature type="compositionally biased region" description="Polar residues" evidence="1">
    <location>
        <begin position="499"/>
        <end position="511"/>
    </location>
</feature>
<organism evidence="2 3">
    <name type="scientific">Aspergillus aculeatus (strain ATCC 16872 / CBS 172.66 / WB 5094)</name>
    <dbReference type="NCBI Taxonomy" id="690307"/>
    <lineage>
        <taxon>Eukaryota</taxon>
        <taxon>Fungi</taxon>
        <taxon>Dikarya</taxon>
        <taxon>Ascomycota</taxon>
        <taxon>Pezizomycotina</taxon>
        <taxon>Eurotiomycetes</taxon>
        <taxon>Eurotiomycetidae</taxon>
        <taxon>Eurotiales</taxon>
        <taxon>Aspergillaceae</taxon>
        <taxon>Aspergillus</taxon>
        <taxon>Aspergillus subgen. Circumdati</taxon>
    </lineage>
</organism>
<feature type="compositionally biased region" description="Basic and acidic residues" evidence="1">
    <location>
        <begin position="440"/>
        <end position="474"/>
    </location>
</feature>
<dbReference type="Proteomes" id="UP000184546">
    <property type="component" value="Unassembled WGS sequence"/>
</dbReference>
<dbReference type="AlphaFoldDB" id="A0A1L9WPY9"/>
<feature type="compositionally biased region" description="Basic and acidic residues" evidence="1">
    <location>
        <begin position="214"/>
        <end position="224"/>
    </location>
</feature>
<sequence length="517" mass="57861">MSLKDVYSGFLTNPKSAPLATDASLVYITTTTKVDGDAAIVSHFSKQQRLVKTKSETILDAFESTNSLCLDIETTLEFVSGGGAYLPQLDDNFLADHVATFPTVHIVRFNAHQQIQNVRIYWDQASLLKQVEVIGSRARGWPIRDAKDQFRLLKSAISSSPSDHGPGSTSAPAPPASTEEKARVPERQIASPGKKYIKDPHAADSLFELLSPGKDSKDRGEPVRAPRAPASAQPPARDYGELFLSTEGDFDNDTPDASPSRKRIPPKAGTKNLQPSRIFDHDETATKEGLQQIAYKAHPKRYDHFELGGDNSTREVHEKPGRPVSRQAPHWDFEDFVTPEKPKRQLRGEEIRHFGWGDDEQEPTSVPVRSRAQHSRPDAETHFSVTETPEERPGGRIISSFQNKGLGLYKNHLFDNKEDDEFSQNANAPLSRVNNNGANRKKELETHWDMADESPRDSKRNAENRKPIPGDRQKAVKALEPSWDTYDQSPEPTKMAPPQRQSVRNHNQRSWNFGAEN</sequence>
<accession>A0A1L9WPY9</accession>
<evidence type="ECO:0000256" key="1">
    <source>
        <dbReference type="SAM" id="MobiDB-lite"/>
    </source>
</evidence>
<dbReference type="OMA" id="GKTGRNW"/>
<evidence type="ECO:0000313" key="3">
    <source>
        <dbReference type="Proteomes" id="UP000184546"/>
    </source>
</evidence>
<name>A0A1L9WPY9_ASPA1</name>
<dbReference type="GeneID" id="30979305"/>
<dbReference type="STRING" id="690307.A0A1L9WPY9"/>
<feature type="region of interest" description="Disordered" evidence="1">
    <location>
        <begin position="210"/>
        <end position="279"/>
    </location>
</feature>
<reference evidence="3" key="1">
    <citation type="journal article" date="2017" name="Genome Biol.">
        <title>Comparative genomics reveals high biological diversity and specific adaptations in the industrially and medically important fungal genus Aspergillus.</title>
        <authorList>
            <person name="de Vries R.P."/>
            <person name="Riley R."/>
            <person name="Wiebenga A."/>
            <person name="Aguilar-Osorio G."/>
            <person name="Amillis S."/>
            <person name="Uchima C.A."/>
            <person name="Anderluh G."/>
            <person name="Asadollahi M."/>
            <person name="Askin M."/>
            <person name="Barry K."/>
            <person name="Battaglia E."/>
            <person name="Bayram O."/>
            <person name="Benocci T."/>
            <person name="Braus-Stromeyer S.A."/>
            <person name="Caldana C."/>
            <person name="Canovas D."/>
            <person name="Cerqueira G.C."/>
            <person name="Chen F."/>
            <person name="Chen W."/>
            <person name="Choi C."/>
            <person name="Clum A."/>
            <person name="Dos Santos R.A."/>
            <person name="Damasio A.R."/>
            <person name="Diallinas G."/>
            <person name="Emri T."/>
            <person name="Fekete E."/>
            <person name="Flipphi M."/>
            <person name="Freyberg S."/>
            <person name="Gallo A."/>
            <person name="Gournas C."/>
            <person name="Habgood R."/>
            <person name="Hainaut M."/>
            <person name="Harispe M.L."/>
            <person name="Henrissat B."/>
            <person name="Hilden K.S."/>
            <person name="Hope R."/>
            <person name="Hossain A."/>
            <person name="Karabika E."/>
            <person name="Karaffa L."/>
            <person name="Karanyi Z."/>
            <person name="Krasevec N."/>
            <person name="Kuo A."/>
            <person name="Kusch H."/>
            <person name="LaButti K."/>
            <person name="Lagendijk E.L."/>
            <person name="Lapidus A."/>
            <person name="Levasseur A."/>
            <person name="Lindquist E."/>
            <person name="Lipzen A."/>
            <person name="Logrieco A.F."/>
            <person name="MacCabe A."/>
            <person name="Maekelae M.R."/>
            <person name="Malavazi I."/>
            <person name="Melin P."/>
            <person name="Meyer V."/>
            <person name="Mielnichuk N."/>
            <person name="Miskei M."/>
            <person name="Molnar A.P."/>
            <person name="Mule G."/>
            <person name="Ngan C.Y."/>
            <person name="Orejas M."/>
            <person name="Orosz E."/>
            <person name="Ouedraogo J.P."/>
            <person name="Overkamp K.M."/>
            <person name="Park H.-S."/>
            <person name="Perrone G."/>
            <person name="Piumi F."/>
            <person name="Punt P.J."/>
            <person name="Ram A.F."/>
            <person name="Ramon A."/>
            <person name="Rauscher S."/>
            <person name="Record E."/>
            <person name="Riano-Pachon D.M."/>
            <person name="Robert V."/>
            <person name="Roehrig J."/>
            <person name="Ruller R."/>
            <person name="Salamov A."/>
            <person name="Salih N.S."/>
            <person name="Samson R.A."/>
            <person name="Sandor E."/>
            <person name="Sanguinetti M."/>
            <person name="Schuetze T."/>
            <person name="Sepcic K."/>
            <person name="Shelest E."/>
            <person name="Sherlock G."/>
            <person name="Sophianopoulou V."/>
            <person name="Squina F.M."/>
            <person name="Sun H."/>
            <person name="Susca A."/>
            <person name="Todd R.B."/>
            <person name="Tsang A."/>
            <person name="Unkles S.E."/>
            <person name="van de Wiele N."/>
            <person name="van Rossen-Uffink D."/>
            <person name="Oliveira J.V."/>
            <person name="Vesth T.C."/>
            <person name="Visser J."/>
            <person name="Yu J.-H."/>
            <person name="Zhou M."/>
            <person name="Andersen M.R."/>
            <person name="Archer D.B."/>
            <person name="Baker S.E."/>
            <person name="Benoit I."/>
            <person name="Brakhage A.A."/>
            <person name="Braus G.H."/>
            <person name="Fischer R."/>
            <person name="Frisvad J.C."/>
            <person name="Goldman G.H."/>
            <person name="Houbraken J."/>
            <person name="Oakley B."/>
            <person name="Pocsi I."/>
            <person name="Scazzocchio C."/>
            <person name="Seiboth B."/>
            <person name="vanKuyk P.A."/>
            <person name="Wortman J."/>
            <person name="Dyer P.S."/>
            <person name="Grigoriev I.V."/>
        </authorList>
    </citation>
    <scope>NUCLEOTIDE SEQUENCE [LARGE SCALE GENOMIC DNA]</scope>
    <source>
        <strain evidence="3">ATCC 16872 / CBS 172.66 / WB 5094</strain>
    </source>
</reference>
<evidence type="ECO:0000313" key="2">
    <source>
        <dbReference type="EMBL" id="OJJ98221.1"/>
    </source>
</evidence>
<dbReference type="RefSeq" id="XP_020054561.1">
    <property type="nucleotide sequence ID" value="XM_020205491.1"/>
</dbReference>
<feature type="region of interest" description="Disordered" evidence="1">
    <location>
        <begin position="157"/>
        <end position="197"/>
    </location>
</feature>
<protein>
    <submittedName>
        <fullName evidence="2">Uncharacterized protein</fullName>
    </submittedName>
</protein>
<dbReference type="EMBL" id="KV878980">
    <property type="protein sequence ID" value="OJJ98221.1"/>
    <property type="molecule type" value="Genomic_DNA"/>
</dbReference>